<comment type="caution">
    <text evidence="8">The sequence shown here is derived from an EMBL/GenBank/DDBJ whole genome shotgun (WGS) entry which is preliminary data.</text>
</comment>
<evidence type="ECO:0000313" key="8">
    <source>
        <dbReference type="EMBL" id="KAK3520681.1"/>
    </source>
</evidence>
<sequence>MLSQHHRDPGKFYPCAYFSRKLTPAEANYDVGNRELLSIKEALEEWRHWLEGARHPFLVLTDHRNLQYVCNTKQLNPHQARWALFFTRFQFSVMYQPGKTKSKTTCEKVFSDNWSITIANRKGLRANP</sequence>
<evidence type="ECO:0000259" key="7">
    <source>
        <dbReference type="Pfam" id="PF17917"/>
    </source>
</evidence>
<organism evidence="8 9">
    <name type="scientific">Hemibagrus guttatus</name>
    <dbReference type="NCBI Taxonomy" id="175788"/>
    <lineage>
        <taxon>Eukaryota</taxon>
        <taxon>Metazoa</taxon>
        <taxon>Chordata</taxon>
        <taxon>Craniata</taxon>
        <taxon>Vertebrata</taxon>
        <taxon>Euteleostomi</taxon>
        <taxon>Actinopterygii</taxon>
        <taxon>Neopterygii</taxon>
        <taxon>Teleostei</taxon>
        <taxon>Ostariophysi</taxon>
        <taxon>Siluriformes</taxon>
        <taxon>Bagridae</taxon>
        <taxon>Hemibagrus</taxon>
    </lineage>
</organism>
<evidence type="ECO:0000256" key="1">
    <source>
        <dbReference type="ARBA" id="ARBA00022679"/>
    </source>
</evidence>
<dbReference type="InterPro" id="IPR041373">
    <property type="entry name" value="RT_RNaseH"/>
</dbReference>
<keyword evidence="3" id="KW-0540">Nuclease</keyword>
<keyword evidence="9" id="KW-1185">Reference proteome</keyword>
<evidence type="ECO:0000256" key="2">
    <source>
        <dbReference type="ARBA" id="ARBA00022695"/>
    </source>
</evidence>
<feature type="domain" description="Reverse transcriptase RNase H-like" evidence="7">
    <location>
        <begin position="2"/>
        <end position="89"/>
    </location>
</feature>
<evidence type="ECO:0000256" key="6">
    <source>
        <dbReference type="ARBA" id="ARBA00022918"/>
    </source>
</evidence>
<dbReference type="PANTHER" id="PTHR34072">
    <property type="entry name" value="ENZYMATIC POLYPROTEIN-RELATED"/>
    <property type="match status" value="1"/>
</dbReference>
<dbReference type="Proteomes" id="UP001274896">
    <property type="component" value="Unassembled WGS sequence"/>
</dbReference>
<dbReference type="EMBL" id="JAUCMX010000016">
    <property type="protein sequence ID" value="KAK3520681.1"/>
    <property type="molecule type" value="Genomic_DNA"/>
</dbReference>
<dbReference type="GO" id="GO:0003964">
    <property type="term" value="F:RNA-directed DNA polymerase activity"/>
    <property type="evidence" value="ECO:0007669"/>
    <property type="project" value="UniProtKB-KW"/>
</dbReference>
<dbReference type="InterPro" id="IPR043502">
    <property type="entry name" value="DNA/RNA_pol_sf"/>
</dbReference>
<dbReference type="GO" id="GO:0004519">
    <property type="term" value="F:endonuclease activity"/>
    <property type="evidence" value="ECO:0007669"/>
    <property type="project" value="UniProtKB-KW"/>
</dbReference>
<reference evidence="8" key="1">
    <citation type="submission" date="2023-06" db="EMBL/GenBank/DDBJ databases">
        <title>Male Hemibagrus guttatus genome.</title>
        <authorList>
            <person name="Bian C."/>
        </authorList>
    </citation>
    <scope>NUCLEOTIDE SEQUENCE</scope>
    <source>
        <strain evidence="8">Male_cb2023</strain>
        <tissue evidence="8">Muscle</tissue>
    </source>
</reference>
<keyword evidence="2" id="KW-0548">Nucleotidyltransferase</keyword>
<evidence type="ECO:0000256" key="3">
    <source>
        <dbReference type="ARBA" id="ARBA00022722"/>
    </source>
</evidence>
<keyword evidence="1" id="KW-0808">Transferase</keyword>
<accession>A0AAE0QGZ7</accession>
<dbReference type="PANTHER" id="PTHR34072:SF42">
    <property type="entry name" value="INTEGRASE CATALYTIC DOMAIN-CONTAINING PROTEIN"/>
    <property type="match status" value="1"/>
</dbReference>
<gene>
    <name evidence="8" type="ORF">QTP70_030560</name>
</gene>
<evidence type="ECO:0000256" key="5">
    <source>
        <dbReference type="ARBA" id="ARBA00022801"/>
    </source>
</evidence>
<evidence type="ECO:0000313" key="9">
    <source>
        <dbReference type="Proteomes" id="UP001274896"/>
    </source>
</evidence>
<evidence type="ECO:0000256" key="4">
    <source>
        <dbReference type="ARBA" id="ARBA00022759"/>
    </source>
</evidence>
<dbReference type="Pfam" id="PF17917">
    <property type="entry name" value="RT_RNaseH"/>
    <property type="match status" value="1"/>
</dbReference>
<name>A0AAE0QGZ7_9TELE</name>
<dbReference type="GO" id="GO:0016787">
    <property type="term" value="F:hydrolase activity"/>
    <property type="evidence" value="ECO:0007669"/>
    <property type="project" value="UniProtKB-KW"/>
</dbReference>
<dbReference type="SUPFAM" id="SSF56672">
    <property type="entry name" value="DNA/RNA polymerases"/>
    <property type="match status" value="1"/>
</dbReference>
<dbReference type="AlphaFoldDB" id="A0AAE0QGZ7"/>
<keyword evidence="5" id="KW-0378">Hydrolase</keyword>
<keyword evidence="6" id="KW-0695">RNA-directed DNA polymerase</keyword>
<protein>
    <recommendedName>
        <fullName evidence="7">Reverse transcriptase RNase H-like domain-containing protein</fullName>
    </recommendedName>
</protein>
<proteinExistence type="predicted"/>
<dbReference type="CDD" id="cd09274">
    <property type="entry name" value="RNase_HI_RT_Ty3"/>
    <property type="match status" value="1"/>
</dbReference>
<keyword evidence="4" id="KW-0255">Endonuclease</keyword>